<keyword evidence="2" id="KW-0418">Kinase</keyword>
<feature type="domain" description="Histidine kinase" evidence="5">
    <location>
        <begin position="288"/>
        <end position="378"/>
    </location>
</feature>
<dbReference type="GO" id="GO:0000155">
    <property type="term" value="F:phosphorelay sensor kinase activity"/>
    <property type="evidence" value="ECO:0007669"/>
    <property type="project" value="InterPro"/>
</dbReference>
<dbReference type="PANTHER" id="PTHR24421">
    <property type="entry name" value="NITRATE/NITRITE SENSOR PROTEIN NARX-RELATED"/>
    <property type="match status" value="1"/>
</dbReference>
<evidence type="ECO:0000256" key="1">
    <source>
        <dbReference type="ARBA" id="ARBA00022679"/>
    </source>
</evidence>
<dbReference type="CDD" id="cd16917">
    <property type="entry name" value="HATPase_UhpB-NarQ-NarX-like"/>
    <property type="match status" value="1"/>
</dbReference>
<dbReference type="GO" id="GO:0046983">
    <property type="term" value="F:protein dimerization activity"/>
    <property type="evidence" value="ECO:0007669"/>
    <property type="project" value="InterPro"/>
</dbReference>
<keyword evidence="7" id="KW-1185">Reference proteome</keyword>
<evidence type="ECO:0000256" key="4">
    <source>
        <dbReference type="SAM" id="MobiDB-lite"/>
    </source>
</evidence>
<dbReference type="PROSITE" id="PS50109">
    <property type="entry name" value="HIS_KIN"/>
    <property type="match status" value="1"/>
</dbReference>
<organism evidence="6 7">
    <name type="scientific">Polymorphospora rubra</name>
    <dbReference type="NCBI Taxonomy" id="338584"/>
    <lineage>
        <taxon>Bacteria</taxon>
        <taxon>Bacillati</taxon>
        <taxon>Actinomycetota</taxon>
        <taxon>Actinomycetes</taxon>
        <taxon>Micromonosporales</taxon>
        <taxon>Micromonosporaceae</taxon>
        <taxon>Polymorphospora</taxon>
    </lineage>
</organism>
<dbReference type="EMBL" id="AP023359">
    <property type="protein sequence ID" value="BCJ68672.1"/>
    <property type="molecule type" value="Genomic_DNA"/>
</dbReference>
<name>A0A810N585_9ACTN</name>
<dbReference type="SMART" id="SM00387">
    <property type="entry name" value="HATPase_c"/>
    <property type="match status" value="1"/>
</dbReference>
<dbReference type="Pfam" id="PF02518">
    <property type="entry name" value="HATPase_c"/>
    <property type="match status" value="1"/>
</dbReference>
<dbReference type="InterPro" id="IPR036890">
    <property type="entry name" value="HATPase_C_sf"/>
</dbReference>
<sequence length="381" mass="40173">MVKQSDAITHVDGTAIAVHVVREFLRRLPAGTISGPIAGGAARVVHEVLRQLGATPAAAGTGTTPAAAGTAPPAGAPGGGTVPPAAGPARTLDHAGPATASTDPPDGTDYPGHPVDYLRAGTLLFEVALPILAARWAGGDQDLLVRASATLHRVVMDWAAHASTAHDSLLTARLRTSRQEERRRIACELHDRVGHGMALALQNLDLHRRYLDRDPDRAATKLATAMTTIGDATRTIQQLSSELRRSVSDRGIEPALRNYLDHHVPPPVRIHLTVSDGVDALPPEVGEELYLILCEAVRNAVRHSDPTELRIRLGINGNRIDASVTDDGRGFDQSAAVATSYGGLLSMRDRAELLRGTLRLSSVAGHGTTVTVAVPLPGTRP</sequence>
<dbReference type="InterPro" id="IPR050482">
    <property type="entry name" value="Sensor_HK_TwoCompSys"/>
</dbReference>
<evidence type="ECO:0000256" key="3">
    <source>
        <dbReference type="ARBA" id="ARBA00023012"/>
    </source>
</evidence>
<evidence type="ECO:0000313" key="7">
    <source>
        <dbReference type="Proteomes" id="UP000680866"/>
    </source>
</evidence>
<dbReference type="InterPro" id="IPR003594">
    <property type="entry name" value="HATPase_dom"/>
</dbReference>
<reference evidence="6" key="1">
    <citation type="submission" date="2020-08" db="EMBL/GenBank/DDBJ databases">
        <title>Whole genome shotgun sequence of Polymorphospora rubra NBRC 101157.</title>
        <authorList>
            <person name="Komaki H."/>
            <person name="Tamura T."/>
        </authorList>
    </citation>
    <scope>NUCLEOTIDE SEQUENCE</scope>
    <source>
        <strain evidence="6">NBRC 101157</strain>
    </source>
</reference>
<dbReference type="GO" id="GO:0016020">
    <property type="term" value="C:membrane"/>
    <property type="evidence" value="ECO:0007669"/>
    <property type="project" value="InterPro"/>
</dbReference>
<protein>
    <recommendedName>
        <fullName evidence="5">Histidine kinase domain-containing protein</fullName>
    </recommendedName>
</protein>
<dbReference type="Gene3D" id="1.20.5.1930">
    <property type="match status" value="1"/>
</dbReference>
<keyword evidence="3" id="KW-0902">Two-component regulatory system</keyword>
<keyword evidence="1" id="KW-0808">Transferase</keyword>
<dbReference type="InterPro" id="IPR005467">
    <property type="entry name" value="His_kinase_dom"/>
</dbReference>
<evidence type="ECO:0000313" key="6">
    <source>
        <dbReference type="EMBL" id="BCJ68672.1"/>
    </source>
</evidence>
<dbReference type="SUPFAM" id="SSF55874">
    <property type="entry name" value="ATPase domain of HSP90 chaperone/DNA topoisomerase II/histidine kinase"/>
    <property type="match status" value="1"/>
</dbReference>
<accession>A0A810N585</accession>
<feature type="compositionally biased region" description="Low complexity" evidence="4">
    <location>
        <begin position="57"/>
        <end position="73"/>
    </location>
</feature>
<evidence type="ECO:0000256" key="2">
    <source>
        <dbReference type="ARBA" id="ARBA00022777"/>
    </source>
</evidence>
<gene>
    <name evidence="6" type="ORF">Prubr_56930</name>
</gene>
<evidence type="ECO:0000259" key="5">
    <source>
        <dbReference type="PROSITE" id="PS50109"/>
    </source>
</evidence>
<dbReference type="Pfam" id="PF07730">
    <property type="entry name" value="HisKA_3"/>
    <property type="match status" value="1"/>
</dbReference>
<dbReference type="RefSeq" id="WP_212817869.1">
    <property type="nucleotide sequence ID" value="NZ_AP023359.1"/>
</dbReference>
<proteinExistence type="predicted"/>
<dbReference type="Gene3D" id="3.30.565.10">
    <property type="entry name" value="Histidine kinase-like ATPase, C-terminal domain"/>
    <property type="match status" value="1"/>
</dbReference>
<feature type="region of interest" description="Disordered" evidence="4">
    <location>
        <begin position="57"/>
        <end position="113"/>
    </location>
</feature>
<dbReference type="InterPro" id="IPR011712">
    <property type="entry name" value="Sig_transdc_His_kin_sub3_dim/P"/>
</dbReference>
<dbReference type="AlphaFoldDB" id="A0A810N585"/>
<dbReference type="KEGG" id="pry:Prubr_56930"/>
<dbReference type="Proteomes" id="UP000680866">
    <property type="component" value="Chromosome"/>
</dbReference>